<dbReference type="Proteomes" id="UP000799755">
    <property type="component" value="Unassembled WGS sequence"/>
</dbReference>
<dbReference type="EMBL" id="MU003501">
    <property type="protein sequence ID" value="KAF2472638.1"/>
    <property type="molecule type" value="Genomic_DNA"/>
</dbReference>
<organism evidence="1 2">
    <name type="scientific">Lindgomyces ingoldianus</name>
    <dbReference type="NCBI Taxonomy" id="673940"/>
    <lineage>
        <taxon>Eukaryota</taxon>
        <taxon>Fungi</taxon>
        <taxon>Dikarya</taxon>
        <taxon>Ascomycota</taxon>
        <taxon>Pezizomycotina</taxon>
        <taxon>Dothideomycetes</taxon>
        <taxon>Pleosporomycetidae</taxon>
        <taxon>Pleosporales</taxon>
        <taxon>Lindgomycetaceae</taxon>
        <taxon>Lindgomyces</taxon>
    </lineage>
</organism>
<evidence type="ECO:0000313" key="2">
    <source>
        <dbReference type="Proteomes" id="UP000799755"/>
    </source>
</evidence>
<gene>
    <name evidence="1" type="ORF">BDR25DRAFT_365722</name>
</gene>
<name>A0ACB6R041_9PLEO</name>
<proteinExistence type="predicted"/>
<evidence type="ECO:0000313" key="1">
    <source>
        <dbReference type="EMBL" id="KAF2472638.1"/>
    </source>
</evidence>
<accession>A0ACB6R041</accession>
<comment type="caution">
    <text evidence="1">The sequence shown here is derived from an EMBL/GenBank/DDBJ whole genome shotgun (WGS) entry which is preliminary data.</text>
</comment>
<sequence>MTRGQKRQLRGGKDRRQCAPVEQGVTADNAADCFRFLPRYRVLICSRYTWVWEPDQVQLPPARSPALEELGRPLAALQCTKGGCEYISINQDALRKHWADAHTTAWVGDTSQLYKKAKLEEYKATQEALEGQAQVMDAQAAKTDKTGWFNRTGWLEHLANRNLAHLAHQIRLPGRDKVRLKQAANLVESLIKRSVARLSTLARETRRWLRSAKRIEPDQRPLARLQNPESQAQYAGYMVKFVCYLLRIVANEQARMMRQNDSSSEGSDAQTDEGEDGSASGDDSDITTRRYQHHPIHRRRTKLFSSGFVYFLAVLGIDATARRLRRAKHYSYMLAGVAYCIRVLGVEKLLPSAERSKQTNKDL</sequence>
<reference evidence="1" key="1">
    <citation type="journal article" date="2020" name="Stud. Mycol.">
        <title>101 Dothideomycetes genomes: a test case for predicting lifestyles and emergence of pathogens.</title>
        <authorList>
            <person name="Haridas S."/>
            <person name="Albert R."/>
            <person name="Binder M."/>
            <person name="Bloem J."/>
            <person name="Labutti K."/>
            <person name="Salamov A."/>
            <person name="Andreopoulos B."/>
            <person name="Baker S."/>
            <person name="Barry K."/>
            <person name="Bills G."/>
            <person name="Bluhm B."/>
            <person name="Cannon C."/>
            <person name="Castanera R."/>
            <person name="Culley D."/>
            <person name="Daum C."/>
            <person name="Ezra D."/>
            <person name="Gonzalez J."/>
            <person name="Henrissat B."/>
            <person name="Kuo A."/>
            <person name="Liang C."/>
            <person name="Lipzen A."/>
            <person name="Lutzoni F."/>
            <person name="Magnuson J."/>
            <person name="Mondo S."/>
            <person name="Nolan M."/>
            <person name="Ohm R."/>
            <person name="Pangilinan J."/>
            <person name="Park H.-J."/>
            <person name="Ramirez L."/>
            <person name="Alfaro M."/>
            <person name="Sun H."/>
            <person name="Tritt A."/>
            <person name="Yoshinaga Y."/>
            <person name="Zwiers L.-H."/>
            <person name="Turgeon B."/>
            <person name="Goodwin S."/>
            <person name="Spatafora J."/>
            <person name="Crous P."/>
            <person name="Grigoriev I."/>
        </authorList>
    </citation>
    <scope>NUCLEOTIDE SEQUENCE</scope>
    <source>
        <strain evidence="1">ATCC 200398</strain>
    </source>
</reference>
<protein>
    <submittedName>
        <fullName evidence="1">Uncharacterized protein</fullName>
    </submittedName>
</protein>
<keyword evidence="2" id="KW-1185">Reference proteome</keyword>